<keyword evidence="2" id="KW-0812">Transmembrane</keyword>
<feature type="transmembrane region" description="Helical" evidence="2">
    <location>
        <begin position="336"/>
        <end position="363"/>
    </location>
</feature>
<evidence type="ECO:0000256" key="1">
    <source>
        <dbReference type="SAM" id="Coils"/>
    </source>
</evidence>
<sequence>MTVLVTGDTRYITGEELSEFFQHRRIVVLGQLKEASKIRGITEIAYKPSMDLGRLIETFDIEAIIYLSHSLNAAGKQLGDLQNLEHFLGSLEEHPQVKFLYVTGPELDLTQKSSRSLALQNALDLCHLKASQFGFDLKVLTSFFLYDPDLSGDSLHELCLELLGHREPSRFYHPEQPIFYVAHHDLLKLVYRIVDSWEDVPESDLKIENSFAISYKALLLHLSNLLGVSLNLETFCREEEDLIELTSEASPLKDWYGWFPQVSVLDDIDVLPNEVYLLGELGQEKEKVSTISLLNRLDLQTNTVKILVLVFLFALSEGLSYWLGGQFYANAIDYRFIMILMAGLLLGSPFGIMAALLAILGYLTQSLLGGDGFATLFFEPMNWLPYMIYLIAGMVASAVKDQKINQIDQLTAEKEDLSQQLETEQDFSKNLLDEKRELAYQILGQEDSYGQAQHLISSLNTPYQDIFVLNLMAAFQERFKTHSIYLFRERVSLTQPLYAMSDEQYSLELTNTGHLLDELDNKSVWINHRMRSDYPNYMMRLENDQESYLLVIDQVDMAHQNLYHQNLFSVMATIAVQSFEQSDFRASHSLTFLDEQKIVWSEASFAEKILTLQRQAQLSGSYQVLMLDVNSSDLQAVSLLSDSLDLFETLGQVGNHLALLVSSASHLSLVEWQKRLAQEGIAVSSQRLIDDLADEIRLESLAGQ</sequence>
<dbReference type="SUPFAM" id="SSF51735">
    <property type="entry name" value="NAD(P)-binding Rossmann-fold domains"/>
    <property type="match status" value="1"/>
</dbReference>
<protein>
    <recommendedName>
        <fullName evidence="5">Nucleoside-diphosphate sugar epimerase</fullName>
    </recommendedName>
</protein>
<keyword evidence="1" id="KW-0175">Coiled coil</keyword>
<reference evidence="3 4" key="1">
    <citation type="submission" date="2021-01" db="EMBL/GenBank/DDBJ databases">
        <title>Genomic Encyclopedia of Type Strains, Phase IV (KMG-IV): sequencing the most valuable type-strain genomes for metagenomic binning, comparative biology and taxonomic classification.</title>
        <authorList>
            <person name="Goeker M."/>
        </authorList>
    </citation>
    <scope>NUCLEOTIDE SEQUENCE [LARGE SCALE GENOMIC DNA]</scope>
    <source>
        <strain evidence="3 4">DSM 27382</strain>
    </source>
</reference>
<keyword evidence="2" id="KW-0472">Membrane</keyword>
<name>A0ABS2PSF4_9STRE</name>
<gene>
    <name evidence="3" type="ORF">JOC28_001269</name>
</gene>
<feature type="transmembrane region" description="Helical" evidence="2">
    <location>
        <begin position="383"/>
        <end position="399"/>
    </location>
</feature>
<dbReference type="RefSeq" id="WP_205009830.1">
    <property type="nucleotide sequence ID" value="NZ_JAFBEH010000024.1"/>
</dbReference>
<accession>A0ABS2PSF4</accession>
<keyword evidence="4" id="KW-1185">Reference proteome</keyword>
<feature type="coiled-coil region" evidence="1">
    <location>
        <begin position="400"/>
        <end position="427"/>
    </location>
</feature>
<dbReference type="InterPro" id="IPR036291">
    <property type="entry name" value="NAD(P)-bd_dom_sf"/>
</dbReference>
<evidence type="ECO:0000313" key="3">
    <source>
        <dbReference type="EMBL" id="MBM7642969.1"/>
    </source>
</evidence>
<keyword evidence="2" id="KW-1133">Transmembrane helix</keyword>
<comment type="caution">
    <text evidence="3">The sequence shown here is derived from an EMBL/GenBank/DDBJ whole genome shotgun (WGS) entry which is preliminary data.</text>
</comment>
<feature type="transmembrane region" description="Helical" evidence="2">
    <location>
        <begin position="306"/>
        <end position="324"/>
    </location>
</feature>
<organism evidence="3 4">
    <name type="scientific">Streptococcus loxodontisalivarius</name>
    <dbReference type="NCBI Taxonomy" id="1349415"/>
    <lineage>
        <taxon>Bacteria</taxon>
        <taxon>Bacillati</taxon>
        <taxon>Bacillota</taxon>
        <taxon>Bacilli</taxon>
        <taxon>Lactobacillales</taxon>
        <taxon>Streptococcaceae</taxon>
        <taxon>Streptococcus</taxon>
    </lineage>
</organism>
<dbReference type="Proteomes" id="UP000697472">
    <property type="component" value="Unassembled WGS sequence"/>
</dbReference>
<dbReference type="EMBL" id="JAFBEH010000024">
    <property type="protein sequence ID" value="MBM7642969.1"/>
    <property type="molecule type" value="Genomic_DNA"/>
</dbReference>
<evidence type="ECO:0008006" key="5">
    <source>
        <dbReference type="Google" id="ProtNLM"/>
    </source>
</evidence>
<evidence type="ECO:0000313" key="4">
    <source>
        <dbReference type="Proteomes" id="UP000697472"/>
    </source>
</evidence>
<proteinExistence type="predicted"/>
<evidence type="ECO:0000256" key="2">
    <source>
        <dbReference type="SAM" id="Phobius"/>
    </source>
</evidence>